<name>A0A6C8GPK1_SALET</name>
<organism evidence="1 2">
    <name type="scientific">Salmonella enterica subsp. enterica serovar Adelaide str. A4-669</name>
    <dbReference type="NCBI Taxonomy" id="913063"/>
    <lineage>
        <taxon>Bacteria</taxon>
        <taxon>Pseudomonadati</taxon>
        <taxon>Pseudomonadota</taxon>
        <taxon>Gammaproteobacteria</taxon>
        <taxon>Enterobacterales</taxon>
        <taxon>Enterobacteriaceae</taxon>
        <taxon>Salmonella</taxon>
    </lineage>
</organism>
<dbReference type="Proteomes" id="UP000004906">
    <property type="component" value="Unassembled WGS sequence"/>
</dbReference>
<evidence type="ECO:0000313" key="1">
    <source>
        <dbReference type="EMBL" id="EHC37944.1"/>
    </source>
</evidence>
<evidence type="ECO:0000313" key="2">
    <source>
        <dbReference type="Proteomes" id="UP000004906"/>
    </source>
</evidence>
<dbReference type="AlphaFoldDB" id="A0A6C8GPK1"/>
<accession>A0A6C8GPK1</accession>
<comment type="caution">
    <text evidence="1">The sequence shown here is derived from an EMBL/GenBank/DDBJ whole genome shotgun (WGS) entry which is preliminary data.</text>
</comment>
<proteinExistence type="predicted"/>
<protein>
    <submittedName>
        <fullName evidence="1">Uncharacterized protein</fullName>
    </submittedName>
</protein>
<dbReference type="EMBL" id="AFCI01000644">
    <property type="protein sequence ID" value="EHC37944.1"/>
    <property type="molecule type" value="Genomic_DNA"/>
</dbReference>
<sequence length="40" mass="4179">MSVPAKEAQITLLAGLIFRLAGFAINDDLIMNIGAFTANG</sequence>
<gene>
    <name evidence="1" type="ORF">LTSEADE_1846</name>
</gene>
<reference evidence="1 2" key="1">
    <citation type="journal article" date="2011" name="BMC Genomics">
        <title>Genome sequencing reveals diversification of virulence factor content and possible host adaptation in distinct subpopulations of Salmonella enterica.</title>
        <authorList>
            <person name="den Bakker H.C."/>
            <person name="Moreno Switt A.I."/>
            <person name="Govoni G."/>
            <person name="Cummings C.A."/>
            <person name="Ranieri M.L."/>
            <person name="Degoricija L."/>
            <person name="Hoelzer K."/>
            <person name="Rodriguez-Rivera L.D."/>
            <person name="Brown S."/>
            <person name="Bolchacova E."/>
            <person name="Furtado M.R."/>
            <person name="Wiedmann M."/>
        </authorList>
    </citation>
    <scope>NUCLEOTIDE SEQUENCE [LARGE SCALE GENOMIC DNA]</scope>
    <source>
        <strain evidence="1 2">A4-669</strain>
    </source>
</reference>